<accession>A0A131Z4Z2</accession>
<organism evidence="1">
    <name type="scientific">Rhipicephalus appendiculatus</name>
    <name type="common">Brown ear tick</name>
    <dbReference type="NCBI Taxonomy" id="34631"/>
    <lineage>
        <taxon>Eukaryota</taxon>
        <taxon>Metazoa</taxon>
        <taxon>Ecdysozoa</taxon>
        <taxon>Arthropoda</taxon>
        <taxon>Chelicerata</taxon>
        <taxon>Arachnida</taxon>
        <taxon>Acari</taxon>
        <taxon>Parasitiformes</taxon>
        <taxon>Ixodida</taxon>
        <taxon>Ixodoidea</taxon>
        <taxon>Ixodidae</taxon>
        <taxon>Rhipicephalinae</taxon>
        <taxon>Rhipicephalus</taxon>
        <taxon>Rhipicephalus</taxon>
    </lineage>
</organism>
<name>A0A131Z4Z2_RHIAP</name>
<sequence>MWQDSYSSQGATSIPLFLLYFLECRVLPNLVVSSNCMPGSVFEYINECKFRVVHRKLISRLNTFVMCPARKKNKKMYNDLRDMLLPIRHYPTQYYVVPGEDVLKRAKEWLLEEVSKASSSNYTLTHSKQRHTWNKNECSYPGATVVSFAENLKQLNM</sequence>
<reference evidence="1" key="1">
    <citation type="journal article" date="2016" name="Ticks Tick Borne Dis.">
        <title>De novo assembly and annotation of the salivary gland transcriptome of Rhipicephalus appendiculatus male and female ticks during blood feeding.</title>
        <authorList>
            <person name="de Castro M.H."/>
            <person name="de Klerk D."/>
            <person name="Pienaar R."/>
            <person name="Latif A.A."/>
            <person name="Rees D.J."/>
            <person name="Mans B.J."/>
        </authorList>
    </citation>
    <scope>NUCLEOTIDE SEQUENCE</scope>
    <source>
        <tissue evidence="1">Salivary glands</tissue>
    </source>
</reference>
<evidence type="ECO:0000313" key="1">
    <source>
        <dbReference type="EMBL" id="JAP85840.1"/>
    </source>
</evidence>
<dbReference type="AlphaFoldDB" id="A0A131Z4Z2"/>
<proteinExistence type="predicted"/>
<protein>
    <submittedName>
        <fullName evidence="1">Uncharacterized protein</fullName>
    </submittedName>
</protein>
<dbReference type="EMBL" id="GEDV01002717">
    <property type="protein sequence ID" value="JAP85840.1"/>
    <property type="molecule type" value="Transcribed_RNA"/>
</dbReference>